<evidence type="ECO:0000313" key="2">
    <source>
        <dbReference type="EMBL" id="RBP10542.1"/>
    </source>
</evidence>
<organism evidence="2 3">
    <name type="scientific">Roseiarcus fermentans</name>
    <dbReference type="NCBI Taxonomy" id="1473586"/>
    <lineage>
        <taxon>Bacteria</taxon>
        <taxon>Pseudomonadati</taxon>
        <taxon>Pseudomonadota</taxon>
        <taxon>Alphaproteobacteria</taxon>
        <taxon>Hyphomicrobiales</taxon>
        <taxon>Roseiarcaceae</taxon>
        <taxon>Roseiarcus</taxon>
    </lineage>
</organism>
<sequence>MRSIVAETHVDGRTSRGLGVEREGARPARPDGGAPPLPGRALSPSRTPPAANVASQAGLALSLRERDSRAKPGRVRVRNADSRRGAPSPGRFAACPLPEGEGLPTASPGLEVTIGRNSQARRTSGGHGAQWERRRLAAGVRETRTLPGRALSGSSRTATLVVTIGRNSQAGSEQRRHRERSEAIQGRWAAVAPSDRPAALRCEQKTERFFPQEASGGMGCFVASLLAMTGLGVTIGRNSQAGGQQRRHRERSEAIQGRWAAVAPSGRPAALGCEQKTERFFPQEASGGMGCFVALLLAMTGLEVTIGRNSQAGGQQRRHRERSEAIQGRWAAVAPSDRPAALRCEQKTERFFPQEASGGMGCFVASLLAMTGLGVTIGQVWAPNALISHSRRQASAARSRPARAAGGSGAGR</sequence>
<feature type="compositionally biased region" description="Low complexity" evidence="1">
    <location>
        <begin position="393"/>
        <end position="405"/>
    </location>
</feature>
<keyword evidence="3" id="KW-1185">Reference proteome</keyword>
<gene>
    <name evidence="2" type="ORF">DFR50_11828</name>
</gene>
<feature type="compositionally biased region" description="Basic and acidic residues" evidence="1">
    <location>
        <begin position="8"/>
        <end position="29"/>
    </location>
</feature>
<reference evidence="2 3" key="1">
    <citation type="submission" date="2018-06" db="EMBL/GenBank/DDBJ databases">
        <title>Genomic Encyclopedia of Type Strains, Phase IV (KMG-IV): sequencing the most valuable type-strain genomes for metagenomic binning, comparative biology and taxonomic classification.</title>
        <authorList>
            <person name="Goeker M."/>
        </authorList>
    </citation>
    <scope>NUCLEOTIDE SEQUENCE [LARGE SCALE GENOMIC DNA]</scope>
    <source>
        <strain evidence="2 3">DSM 24875</strain>
    </source>
</reference>
<accession>A0A366F7C1</accession>
<proteinExistence type="predicted"/>
<evidence type="ECO:0000313" key="3">
    <source>
        <dbReference type="Proteomes" id="UP000253529"/>
    </source>
</evidence>
<name>A0A366F7C1_9HYPH</name>
<dbReference type="EMBL" id="QNRK01000018">
    <property type="protein sequence ID" value="RBP10542.1"/>
    <property type="molecule type" value="Genomic_DNA"/>
</dbReference>
<evidence type="ECO:0000256" key="1">
    <source>
        <dbReference type="SAM" id="MobiDB-lite"/>
    </source>
</evidence>
<dbReference type="AlphaFoldDB" id="A0A366F7C1"/>
<feature type="region of interest" description="Disordered" evidence="1">
    <location>
        <begin position="1"/>
        <end position="132"/>
    </location>
</feature>
<feature type="region of interest" description="Disordered" evidence="1">
    <location>
        <begin position="391"/>
        <end position="412"/>
    </location>
</feature>
<dbReference type="Proteomes" id="UP000253529">
    <property type="component" value="Unassembled WGS sequence"/>
</dbReference>
<comment type="caution">
    <text evidence="2">The sequence shown here is derived from an EMBL/GenBank/DDBJ whole genome shotgun (WGS) entry which is preliminary data.</text>
</comment>
<protein>
    <submittedName>
        <fullName evidence="2">Uncharacterized protein</fullName>
    </submittedName>
</protein>